<keyword evidence="2" id="KW-1185">Reference proteome</keyword>
<dbReference type="Proteomes" id="UP000799438">
    <property type="component" value="Unassembled WGS sequence"/>
</dbReference>
<proteinExistence type="predicted"/>
<evidence type="ECO:0000313" key="1">
    <source>
        <dbReference type="EMBL" id="KAF2140800.1"/>
    </source>
</evidence>
<organism evidence="1 2">
    <name type="scientific">Aplosporella prunicola CBS 121167</name>
    <dbReference type="NCBI Taxonomy" id="1176127"/>
    <lineage>
        <taxon>Eukaryota</taxon>
        <taxon>Fungi</taxon>
        <taxon>Dikarya</taxon>
        <taxon>Ascomycota</taxon>
        <taxon>Pezizomycotina</taxon>
        <taxon>Dothideomycetes</taxon>
        <taxon>Dothideomycetes incertae sedis</taxon>
        <taxon>Botryosphaeriales</taxon>
        <taxon>Aplosporellaceae</taxon>
        <taxon>Aplosporella</taxon>
    </lineage>
</organism>
<name>A0A6A6B9Q1_9PEZI</name>
<dbReference type="AlphaFoldDB" id="A0A6A6B9Q1"/>
<dbReference type="EMBL" id="ML995489">
    <property type="protein sequence ID" value="KAF2140800.1"/>
    <property type="molecule type" value="Genomic_DNA"/>
</dbReference>
<dbReference type="GeneID" id="54300781"/>
<dbReference type="OrthoDB" id="434648at2759"/>
<accession>A0A6A6B9Q1</accession>
<dbReference type="RefSeq" id="XP_033396513.1">
    <property type="nucleotide sequence ID" value="XM_033543284.1"/>
</dbReference>
<evidence type="ECO:0000313" key="2">
    <source>
        <dbReference type="Proteomes" id="UP000799438"/>
    </source>
</evidence>
<sequence length="102" mass="11192">MYVFLLQSNPELRKNVAECVSFLKNGKEAPDPKTASVTREDALLIGQKLETSLRKHIEDGVQSVSNTEWIRRPTSAAWIKLLHVTASGLNVCGSEAEGGIKL</sequence>
<reference evidence="1" key="1">
    <citation type="journal article" date="2020" name="Stud. Mycol.">
        <title>101 Dothideomycetes genomes: a test case for predicting lifestyles and emergence of pathogens.</title>
        <authorList>
            <person name="Haridas S."/>
            <person name="Albert R."/>
            <person name="Binder M."/>
            <person name="Bloem J."/>
            <person name="Labutti K."/>
            <person name="Salamov A."/>
            <person name="Andreopoulos B."/>
            <person name="Baker S."/>
            <person name="Barry K."/>
            <person name="Bills G."/>
            <person name="Bluhm B."/>
            <person name="Cannon C."/>
            <person name="Castanera R."/>
            <person name="Culley D."/>
            <person name="Daum C."/>
            <person name="Ezra D."/>
            <person name="Gonzalez J."/>
            <person name="Henrissat B."/>
            <person name="Kuo A."/>
            <person name="Liang C."/>
            <person name="Lipzen A."/>
            <person name="Lutzoni F."/>
            <person name="Magnuson J."/>
            <person name="Mondo S."/>
            <person name="Nolan M."/>
            <person name="Ohm R."/>
            <person name="Pangilinan J."/>
            <person name="Park H.-J."/>
            <person name="Ramirez L."/>
            <person name="Alfaro M."/>
            <person name="Sun H."/>
            <person name="Tritt A."/>
            <person name="Yoshinaga Y."/>
            <person name="Zwiers L.-H."/>
            <person name="Turgeon B."/>
            <person name="Goodwin S."/>
            <person name="Spatafora J."/>
            <person name="Crous P."/>
            <person name="Grigoriev I."/>
        </authorList>
    </citation>
    <scope>NUCLEOTIDE SEQUENCE</scope>
    <source>
        <strain evidence="1">CBS 121167</strain>
    </source>
</reference>
<protein>
    <submittedName>
        <fullName evidence="1">Uncharacterized protein</fullName>
    </submittedName>
</protein>
<gene>
    <name evidence="1" type="ORF">K452DRAFT_309895</name>
</gene>